<dbReference type="SUPFAM" id="SSF54631">
    <property type="entry name" value="CBS-domain pair"/>
    <property type="match status" value="1"/>
</dbReference>
<dbReference type="AlphaFoldDB" id="A0A5C6SAE8"/>
<evidence type="ECO:0000313" key="5">
    <source>
        <dbReference type="EMBL" id="TXB70565.1"/>
    </source>
</evidence>
<dbReference type="Gene3D" id="2.60.120.10">
    <property type="entry name" value="Jelly Rolls"/>
    <property type="match status" value="1"/>
</dbReference>
<dbReference type="SUPFAM" id="SSF81301">
    <property type="entry name" value="Nucleotidyltransferase"/>
    <property type="match status" value="1"/>
</dbReference>
<evidence type="ECO:0000259" key="4">
    <source>
        <dbReference type="PROSITE" id="PS51371"/>
    </source>
</evidence>
<dbReference type="InterPro" id="IPR000644">
    <property type="entry name" value="CBS_dom"/>
</dbReference>
<dbReference type="Pfam" id="PF00571">
    <property type="entry name" value="CBS"/>
    <property type="match status" value="2"/>
</dbReference>
<reference evidence="5 6" key="1">
    <citation type="submission" date="2019-08" db="EMBL/GenBank/DDBJ databases">
        <authorList>
            <person name="Ye J."/>
        </authorList>
    </citation>
    <scope>NUCLEOTIDE SEQUENCE [LARGE SCALE GENOMIC DNA]</scope>
    <source>
        <strain evidence="5 6">TK008</strain>
    </source>
</reference>
<feature type="domain" description="CBS" evidence="4">
    <location>
        <begin position="216"/>
        <end position="276"/>
    </location>
</feature>
<feature type="domain" description="CBS" evidence="4">
    <location>
        <begin position="151"/>
        <end position="208"/>
    </location>
</feature>
<dbReference type="CDD" id="cd05401">
    <property type="entry name" value="NT_GlnE_GlnD_like"/>
    <property type="match status" value="1"/>
</dbReference>
<dbReference type="PANTHER" id="PTHR43080:SF2">
    <property type="entry name" value="CBS DOMAIN-CONTAINING PROTEIN"/>
    <property type="match status" value="1"/>
</dbReference>
<dbReference type="PANTHER" id="PTHR43080">
    <property type="entry name" value="CBS DOMAIN-CONTAINING PROTEIN CBSX3, MITOCHONDRIAL"/>
    <property type="match status" value="1"/>
</dbReference>
<dbReference type="PROSITE" id="PS50042">
    <property type="entry name" value="CNMP_BINDING_3"/>
    <property type="match status" value="1"/>
</dbReference>
<dbReference type="GO" id="GO:0008773">
    <property type="term" value="F:[protein-PII] uridylyltransferase activity"/>
    <property type="evidence" value="ECO:0007669"/>
    <property type="project" value="InterPro"/>
</dbReference>
<evidence type="ECO:0000256" key="2">
    <source>
        <dbReference type="PROSITE-ProRule" id="PRU00703"/>
    </source>
</evidence>
<evidence type="ECO:0000259" key="3">
    <source>
        <dbReference type="PROSITE" id="PS50042"/>
    </source>
</evidence>
<comment type="caution">
    <text evidence="5">The sequence shown here is derived from an EMBL/GenBank/DDBJ whole genome shotgun (WGS) entry which is preliminary data.</text>
</comment>
<dbReference type="InterPro" id="IPR005105">
    <property type="entry name" value="GlnD_Uridyltrans_N"/>
</dbReference>
<dbReference type="CDD" id="cd04587">
    <property type="entry name" value="CBS_pair_CAP-ED_NT_Pol-beta-like_DUF294_assoc"/>
    <property type="match status" value="1"/>
</dbReference>
<dbReference type="PROSITE" id="PS51371">
    <property type="entry name" value="CBS"/>
    <property type="match status" value="2"/>
</dbReference>
<dbReference type="Gene3D" id="3.10.580.10">
    <property type="entry name" value="CBS-domain"/>
    <property type="match status" value="1"/>
</dbReference>
<evidence type="ECO:0000256" key="1">
    <source>
        <dbReference type="ARBA" id="ARBA00023122"/>
    </source>
</evidence>
<evidence type="ECO:0000313" key="6">
    <source>
        <dbReference type="Proteomes" id="UP000321562"/>
    </source>
</evidence>
<dbReference type="InterPro" id="IPR046342">
    <property type="entry name" value="CBS_dom_sf"/>
</dbReference>
<dbReference type="Pfam" id="PF03445">
    <property type="entry name" value="DUF294"/>
    <property type="match status" value="1"/>
</dbReference>
<dbReference type="RefSeq" id="WP_147096053.1">
    <property type="nucleotide sequence ID" value="NZ_JBHUFH010000002.1"/>
</dbReference>
<dbReference type="InterPro" id="IPR018490">
    <property type="entry name" value="cNMP-bd_dom_sf"/>
</dbReference>
<dbReference type="InterPro" id="IPR051257">
    <property type="entry name" value="Diverse_CBS-Domain"/>
</dbReference>
<protein>
    <submittedName>
        <fullName evidence="5">Cyclic nucleotide-binding/CBS domain-containing protein</fullName>
    </submittedName>
</protein>
<dbReference type="OrthoDB" id="9808528at2"/>
<keyword evidence="1 2" id="KW-0129">CBS domain</keyword>
<dbReference type="InterPro" id="IPR000595">
    <property type="entry name" value="cNMP-bd_dom"/>
</dbReference>
<dbReference type="CDD" id="cd00038">
    <property type="entry name" value="CAP_ED"/>
    <property type="match status" value="1"/>
</dbReference>
<dbReference type="InterPro" id="IPR043519">
    <property type="entry name" value="NT_sf"/>
</dbReference>
<name>A0A5C6SAE8_9RHOB</name>
<dbReference type="EMBL" id="VOPL01000001">
    <property type="protein sequence ID" value="TXB70565.1"/>
    <property type="molecule type" value="Genomic_DNA"/>
</dbReference>
<proteinExistence type="predicted"/>
<dbReference type="SUPFAM" id="SSF51206">
    <property type="entry name" value="cAMP-binding domain-like"/>
    <property type="match status" value="1"/>
</dbReference>
<dbReference type="InterPro" id="IPR018821">
    <property type="entry name" value="DUF294_put_nucleoTrafse_sb-bd"/>
</dbReference>
<organism evidence="5 6">
    <name type="scientific">Paracoccus aurantiacus</name>
    <dbReference type="NCBI Taxonomy" id="2599412"/>
    <lineage>
        <taxon>Bacteria</taxon>
        <taxon>Pseudomonadati</taxon>
        <taxon>Pseudomonadota</taxon>
        <taxon>Alphaproteobacteria</taxon>
        <taxon>Rhodobacterales</taxon>
        <taxon>Paracoccaceae</taxon>
        <taxon>Paracoccus</taxon>
    </lineage>
</organism>
<gene>
    <name evidence="5" type="ORF">FQV27_01450</name>
</gene>
<dbReference type="Proteomes" id="UP000321562">
    <property type="component" value="Unassembled WGS sequence"/>
</dbReference>
<dbReference type="Pfam" id="PF10335">
    <property type="entry name" value="DUF294_C"/>
    <property type="match status" value="1"/>
</dbReference>
<feature type="domain" description="Cyclic nucleotide-binding" evidence="3">
    <location>
        <begin position="13"/>
        <end position="112"/>
    </location>
</feature>
<accession>A0A5C6SAE8</accession>
<dbReference type="SMART" id="SM00116">
    <property type="entry name" value="CBS"/>
    <property type="match status" value="2"/>
</dbReference>
<dbReference type="SMART" id="SM00100">
    <property type="entry name" value="cNMP"/>
    <property type="match status" value="1"/>
</dbReference>
<dbReference type="Pfam" id="PF00027">
    <property type="entry name" value="cNMP_binding"/>
    <property type="match status" value="1"/>
</dbReference>
<dbReference type="InterPro" id="IPR014710">
    <property type="entry name" value="RmlC-like_jellyroll"/>
</dbReference>
<sequence>MDDITTFISALHPYDTLPEDELARVASSFARSAHKAGDTIYRHGQPLDGLYVVESGAVRITDQNGAPVSILERGNSFGERGLVSDGRAATNARMERDGTILLLPAAEYHRLIAESPAFARFFDRGRRGRGRDLRAESGGADFALLKVSDILTRKPVATGPDTPIAEAARMMREAGVSSLGITDDAGGLLGLVTIRDMSNRVVAEGMNSAHPVSEIMTREPITLSPGDLGSDVLHAMMERRIGHLPIVAGGRLVGMITQTDLTRVQSVSSSILIRDLASAPSVADMADVTARIPDLLVSLVAAHQRHEVVTRLITDIADAVTRRLLAMAVERLGPAPAGWLWAACGSQGRQDQTGLSDQDNVLILADDADAHDPWFADLARFVSDGLNECGYVYCPGDMMATNPRWRQPRKVWRSYFADWIANPSPEAQMLASVMFDLRAIGGDAALLDGLQAETLAMASKNSIFVAHMVSNSMKHQPPLGLLRGFATIRSGEHQGHIDMKMNGVVPVADLARVYALKGQLAPVNTRARLLAAEDAGVISGRGARDLIAAYDLIQTLRLENQAHLAKAGRRPDNYLSPSDLPDFERSHLRDAFVVVRTMQSALGQGKGALG</sequence>
<keyword evidence="6" id="KW-1185">Reference proteome</keyword>